<feature type="chain" id="PRO_5014917940" evidence="1">
    <location>
        <begin position="28"/>
        <end position="373"/>
    </location>
</feature>
<evidence type="ECO:0000256" key="1">
    <source>
        <dbReference type="SAM" id="SignalP"/>
    </source>
</evidence>
<keyword evidence="3" id="KW-1185">Reference proteome</keyword>
<dbReference type="AlphaFoldDB" id="A0A2N5XN70"/>
<protein>
    <submittedName>
        <fullName evidence="2">DUF1513 domain-containing protein</fullName>
    </submittedName>
</protein>
<accession>A0A2N5XN70</accession>
<name>A0A2N5XN70_9HYPH</name>
<dbReference type="Pfam" id="PF07433">
    <property type="entry name" value="DUF1513"/>
    <property type="match status" value="1"/>
</dbReference>
<gene>
    <name evidence="2" type="ORF">C0081_17935</name>
</gene>
<evidence type="ECO:0000313" key="3">
    <source>
        <dbReference type="Proteomes" id="UP000234881"/>
    </source>
</evidence>
<dbReference type="EMBL" id="PKUQ01000042">
    <property type="protein sequence ID" value="PLW75979.1"/>
    <property type="molecule type" value="Genomic_DNA"/>
</dbReference>
<keyword evidence="1" id="KW-0732">Signal</keyword>
<dbReference type="InterPro" id="IPR011044">
    <property type="entry name" value="Quino_amine_DH_bsu"/>
</dbReference>
<dbReference type="SUPFAM" id="SSF50969">
    <property type="entry name" value="YVTN repeat-like/Quinoprotein amine dehydrogenase"/>
    <property type="match status" value="1"/>
</dbReference>
<dbReference type="Gene3D" id="2.130.10.10">
    <property type="entry name" value="YVTN repeat-like/Quinoprotein amine dehydrogenase"/>
    <property type="match status" value="1"/>
</dbReference>
<dbReference type="InterPro" id="IPR008311">
    <property type="entry name" value="UCP028101"/>
</dbReference>
<proteinExistence type="predicted"/>
<organism evidence="2 3">
    <name type="scientific">Cohaesibacter celericrescens</name>
    <dbReference type="NCBI Taxonomy" id="2067669"/>
    <lineage>
        <taxon>Bacteria</taxon>
        <taxon>Pseudomonadati</taxon>
        <taxon>Pseudomonadota</taxon>
        <taxon>Alphaproteobacteria</taxon>
        <taxon>Hyphomicrobiales</taxon>
        <taxon>Cohaesibacteraceae</taxon>
    </lineage>
</organism>
<dbReference type="OrthoDB" id="5624218at2"/>
<sequence>METNMHNRRSFLAGLFALGLCPSVTWADAGSPAFLSAARNPDGKYALFGLSDKGGIIFEIPLPGRGHAAAAHPQRPEAVAFARRPGNFALVIDCISGKTRAVLDAPSGRHFYGHGAFSADGTRLFTSENDFENAQGIIGVWAVGETYQRLGEFHSGAIGPHELKLLPDGKHLVIANGGIETHPDSGRTKLNIATMQPSLAYVRLDGTQVDELILPQTMHKNSIRHLSVGSDGTVAFAMQWQGDINQSPALLGLHTMGGTSQLLKAPTDAHRALQGYIGSVALLSGQNRLAATSPRGGMMQIFDTGSGDYVETILEPDVCGVAIHDAQFVRTSGQGVVSCSQLREQDKRQADGSAQNWRQTHICQWDNHLVPIG</sequence>
<comment type="caution">
    <text evidence="2">The sequence shown here is derived from an EMBL/GenBank/DDBJ whole genome shotgun (WGS) entry which is preliminary data.</text>
</comment>
<dbReference type="InterPro" id="IPR015943">
    <property type="entry name" value="WD40/YVTN_repeat-like_dom_sf"/>
</dbReference>
<reference evidence="2 3" key="1">
    <citation type="submission" date="2018-01" db="EMBL/GenBank/DDBJ databases">
        <title>The draft genome sequence of Cohaesibacter sp. H1304.</title>
        <authorList>
            <person name="Wang N.-N."/>
            <person name="Du Z.-J."/>
        </authorList>
    </citation>
    <scope>NUCLEOTIDE SEQUENCE [LARGE SCALE GENOMIC DNA]</scope>
    <source>
        <strain evidence="2 3">H1304</strain>
    </source>
</reference>
<evidence type="ECO:0000313" key="2">
    <source>
        <dbReference type="EMBL" id="PLW75979.1"/>
    </source>
</evidence>
<dbReference type="Proteomes" id="UP000234881">
    <property type="component" value="Unassembled WGS sequence"/>
</dbReference>
<feature type="signal peptide" evidence="1">
    <location>
        <begin position="1"/>
        <end position="27"/>
    </location>
</feature>
<dbReference type="PIRSF" id="PIRSF028101">
    <property type="entry name" value="UCP028101"/>
    <property type="match status" value="1"/>
</dbReference>